<sequence>MPAVLVLAVVALYPVLAALWLSLHRFILVFGERRFTGLENYVYLVGDARFWSALGNTAYFTAVAVTVELLLAVPLALLLNRAFPGRGLLRASVLVPWAIPTVVSARLWAWMFNPDYGLINRLLGGTDINWLGAPGYALHAAILVDVWKTTPFVALLVLAGLQGIPEDLYKAARVDGASTWRQFRAITVPLLRPALLLAVLFRSLDAFRVFDAIYVLTEGGPANTTETLSIYAYKTLMRSGDFGYGSALSVATFLCVVLLATVWLRWLGREEARR</sequence>
<dbReference type="GO" id="GO:0055085">
    <property type="term" value="P:transmembrane transport"/>
    <property type="evidence" value="ECO:0007669"/>
    <property type="project" value="InterPro"/>
</dbReference>
<dbReference type="EMBL" id="RAWG01000049">
    <property type="protein sequence ID" value="RKH44490.1"/>
    <property type="molecule type" value="Genomic_DNA"/>
</dbReference>
<accession>A0A3A8NM99</accession>
<dbReference type="OrthoDB" id="9785347at2"/>
<dbReference type="PANTHER" id="PTHR43005">
    <property type="entry name" value="BLR7065 PROTEIN"/>
    <property type="match status" value="1"/>
</dbReference>
<dbReference type="InterPro" id="IPR000515">
    <property type="entry name" value="MetI-like"/>
</dbReference>
<feature type="domain" description="ABC transmembrane type-1" evidence="8">
    <location>
        <begin position="54"/>
        <end position="265"/>
    </location>
</feature>
<gene>
    <name evidence="9" type="ORF">D7X12_10525</name>
</gene>
<evidence type="ECO:0000256" key="2">
    <source>
        <dbReference type="ARBA" id="ARBA00022448"/>
    </source>
</evidence>
<keyword evidence="3" id="KW-1003">Cell membrane</keyword>
<comment type="similarity">
    <text evidence="7">Belongs to the binding-protein-dependent transport system permease family.</text>
</comment>
<evidence type="ECO:0000256" key="7">
    <source>
        <dbReference type="RuleBase" id="RU363032"/>
    </source>
</evidence>
<dbReference type="SUPFAM" id="SSF161098">
    <property type="entry name" value="MetI-like"/>
    <property type="match status" value="1"/>
</dbReference>
<keyword evidence="4 7" id="KW-0812">Transmembrane</keyword>
<dbReference type="Pfam" id="PF00528">
    <property type="entry name" value="BPD_transp_1"/>
    <property type="match status" value="1"/>
</dbReference>
<evidence type="ECO:0000259" key="8">
    <source>
        <dbReference type="PROSITE" id="PS50928"/>
    </source>
</evidence>
<feature type="transmembrane region" description="Helical" evidence="7">
    <location>
        <begin position="91"/>
        <end position="111"/>
    </location>
</feature>
<comment type="caution">
    <text evidence="9">The sequence shown here is derived from an EMBL/GenBank/DDBJ whole genome shotgun (WGS) entry which is preliminary data.</text>
</comment>
<dbReference type="PROSITE" id="PS50928">
    <property type="entry name" value="ABC_TM1"/>
    <property type="match status" value="1"/>
</dbReference>
<dbReference type="PANTHER" id="PTHR43005:SF2">
    <property type="entry name" value="INTEGRAL MEMBRANE SUGAR TRANSPORT PROTEIN"/>
    <property type="match status" value="1"/>
</dbReference>
<keyword evidence="6 7" id="KW-0472">Membrane</keyword>
<keyword evidence="10" id="KW-1185">Reference proteome</keyword>
<proteinExistence type="inferred from homology"/>
<dbReference type="RefSeq" id="WP_120625147.1">
    <property type="nucleotide sequence ID" value="NZ_RAWG01000049.1"/>
</dbReference>
<evidence type="ECO:0000313" key="10">
    <source>
        <dbReference type="Proteomes" id="UP000273405"/>
    </source>
</evidence>
<dbReference type="AlphaFoldDB" id="A0A3A8NM99"/>
<keyword evidence="5 7" id="KW-1133">Transmembrane helix</keyword>
<dbReference type="GO" id="GO:0005886">
    <property type="term" value="C:plasma membrane"/>
    <property type="evidence" value="ECO:0007669"/>
    <property type="project" value="UniProtKB-SubCell"/>
</dbReference>
<evidence type="ECO:0000256" key="1">
    <source>
        <dbReference type="ARBA" id="ARBA00004651"/>
    </source>
</evidence>
<dbReference type="InterPro" id="IPR035906">
    <property type="entry name" value="MetI-like_sf"/>
</dbReference>
<evidence type="ECO:0000256" key="3">
    <source>
        <dbReference type="ARBA" id="ARBA00022475"/>
    </source>
</evidence>
<dbReference type="Gene3D" id="1.10.3720.10">
    <property type="entry name" value="MetI-like"/>
    <property type="match status" value="1"/>
</dbReference>
<evidence type="ECO:0000256" key="5">
    <source>
        <dbReference type="ARBA" id="ARBA00022989"/>
    </source>
</evidence>
<reference evidence="10" key="1">
    <citation type="submission" date="2018-09" db="EMBL/GenBank/DDBJ databases">
        <authorList>
            <person name="Livingstone P.G."/>
            <person name="Whitworth D.E."/>
        </authorList>
    </citation>
    <scope>NUCLEOTIDE SEQUENCE [LARGE SCALE GENOMIC DNA]</scope>
    <source>
        <strain evidence="10">CA040B</strain>
    </source>
</reference>
<organism evidence="9 10">
    <name type="scientific">Corallococcus sicarius</name>
    <dbReference type="NCBI Taxonomy" id="2316726"/>
    <lineage>
        <taxon>Bacteria</taxon>
        <taxon>Pseudomonadati</taxon>
        <taxon>Myxococcota</taxon>
        <taxon>Myxococcia</taxon>
        <taxon>Myxococcales</taxon>
        <taxon>Cystobacterineae</taxon>
        <taxon>Myxococcaceae</taxon>
        <taxon>Corallococcus</taxon>
    </lineage>
</organism>
<feature type="transmembrane region" description="Helical" evidence="7">
    <location>
        <begin position="58"/>
        <end position="79"/>
    </location>
</feature>
<keyword evidence="2 7" id="KW-0813">Transport</keyword>
<protein>
    <submittedName>
        <fullName evidence="9">Sugar ABC transporter permease</fullName>
    </submittedName>
</protein>
<comment type="subcellular location">
    <subcellularLocation>
        <location evidence="1 7">Cell membrane</location>
        <topology evidence="1 7">Multi-pass membrane protein</topology>
    </subcellularLocation>
</comment>
<evidence type="ECO:0000256" key="4">
    <source>
        <dbReference type="ARBA" id="ARBA00022692"/>
    </source>
</evidence>
<dbReference type="Proteomes" id="UP000273405">
    <property type="component" value="Unassembled WGS sequence"/>
</dbReference>
<name>A0A3A8NM99_9BACT</name>
<evidence type="ECO:0000313" key="9">
    <source>
        <dbReference type="EMBL" id="RKH44490.1"/>
    </source>
</evidence>
<evidence type="ECO:0000256" key="6">
    <source>
        <dbReference type="ARBA" id="ARBA00023136"/>
    </source>
</evidence>
<dbReference type="CDD" id="cd06261">
    <property type="entry name" value="TM_PBP2"/>
    <property type="match status" value="1"/>
</dbReference>
<feature type="transmembrane region" description="Helical" evidence="7">
    <location>
        <begin position="242"/>
        <end position="264"/>
    </location>
</feature>